<name>A0ABV9H899_9HYPH</name>
<dbReference type="EMBL" id="JBHSEL010000113">
    <property type="protein sequence ID" value="MFC4625806.1"/>
    <property type="molecule type" value="Genomic_DNA"/>
</dbReference>
<evidence type="ECO:0000256" key="2">
    <source>
        <dbReference type="ARBA" id="ARBA00022764"/>
    </source>
</evidence>
<dbReference type="Pfam" id="PF13416">
    <property type="entry name" value="SBP_bac_8"/>
    <property type="match status" value="1"/>
</dbReference>
<gene>
    <name evidence="4" type="ORF">ACFO1V_11380</name>
</gene>
<dbReference type="Gene3D" id="3.40.190.10">
    <property type="entry name" value="Periplasmic binding protein-like II"/>
    <property type="match status" value="2"/>
</dbReference>
<protein>
    <submittedName>
        <fullName evidence="4">ABC transporter substrate-binding protein</fullName>
    </submittedName>
</protein>
<sequence>MRFFKAAAVSALVFAFASSAMARDFTIAGWGGNYQDAQREAYFNQFAKDENLKITETTYLGGLAELKTMAETGNVIWDLVITEGSTLQIGCDEGLFEKLDWDKIEFKDELLKDAVTPCGAGNVVIGNGFAYNTELFKEPPQDWKDFFDREKFPGKRGMRNNPMFNLEYALMADGVPLDKIYEVLSTPEGVDRAFAKLDTIKDLLQFWDAGSQPVEWLAAGNVTLSTAYNGRIITAKKEGKPMEFVWKNQIYNIDNWAIPANSPYKEQALKFFSIANNAQNQAKFSELMPYGPTNTKAIDLIPANVAEDLPAGNNIKDALFLSDAFWIDNADALNERWSKWATQ</sequence>
<dbReference type="RefSeq" id="WP_374833843.1">
    <property type="nucleotide sequence ID" value="NZ_JBHEEZ010000033.1"/>
</dbReference>
<dbReference type="PANTHER" id="PTHR30222:SF2">
    <property type="entry name" value="ABC TRANSPORTER SUBSTRATE-BINDING PROTEIN"/>
    <property type="match status" value="1"/>
</dbReference>
<keyword evidence="1 3" id="KW-0732">Signal</keyword>
<keyword evidence="2" id="KW-0574">Periplasm</keyword>
<dbReference type="SUPFAM" id="SSF53850">
    <property type="entry name" value="Periplasmic binding protein-like II"/>
    <property type="match status" value="1"/>
</dbReference>
<organism evidence="4 5">
    <name type="scientific">Daeguia caeni</name>
    <dbReference type="NCBI Taxonomy" id="439612"/>
    <lineage>
        <taxon>Bacteria</taxon>
        <taxon>Pseudomonadati</taxon>
        <taxon>Pseudomonadota</taxon>
        <taxon>Alphaproteobacteria</taxon>
        <taxon>Hyphomicrobiales</taxon>
        <taxon>Brucellaceae</taxon>
        <taxon>Daeguia</taxon>
    </lineage>
</organism>
<keyword evidence="5" id="KW-1185">Reference proteome</keyword>
<dbReference type="CDD" id="cd13589">
    <property type="entry name" value="PBP2_polyamine_RpCGA009"/>
    <property type="match status" value="1"/>
</dbReference>
<evidence type="ECO:0000256" key="1">
    <source>
        <dbReference type="ARBA" id="ARBA00022729"/>
    </source>
</evidence>
<dbReference type="InterPro" id="IPR006059">
    <property type="entry name" value="SBP"/>
</dbReference>
<feature type="signal peptide" evidence="3">
    <location>
        <begin position="1"/>
        <end position="22"/>
    </location>
</feature>
<evidence type="ECO:0000256" key="3">
    <source>
        <dbReference type="SAM" id="SignalP"/>
    </source>
</evidence>
<evidence type="ECO:0000313" key="4">
    <source>
        <dbReference type="EMBL" id="MFC4625806.1"/>
    </source>
</evidence>
<accession>A0ABV9H899</accession>
<evidence type="ECO:0000313" key="5">
    <source>
        <dbReference type="Proteomes" id="UP001596042"/>
    </source>
</evidence>
<comment type="caution">
    <text evidence="4">The sequence shown here is derived from an EMBL/GenBank/DDBJ whole genome shotgun (WGS) entry which is preliminary data.</text>
</comment>
<reference evidence="5" key="1">
    <citation type="journal article" date="2019" name="Int. J. Syst. Evol. Microbiol.">
        <title>The Global Catalogue of Microorganisms (GCM) 10K type strain sequencing project: providing services to taxonomists for standard genome sequencing and annotation.</title>
        <authorList>
            <consortium name="The Broad Institute Genomics Platform"/>
            <consortium name="The Broad Institute Genome Sequencing Center for Infectious Disease"/>
            <person name="Wu L."/>
            <person name="Ma J."/>
        </authorList>
    </citation>
    <scope>NUCLEOTIDE SEQUENCE [LARGE SCALE GENOMIC DNA]</scope>
    <source>
        <strain evidence="5">CGMCC 1.15731</strain>
    </source>
</reference>
<proteinExistence type="predicted"/>
<dbReference type="PANTHER" id="PTHR30222">
    <property type="entry name" value="SPERMIDINE/PUTRESCINE-BINDING PERIPLASMIC PROTEIN"/>
    <property type="match status" value="1"/>
</dbReference>
<feature type="chain" id="PRO_5047067715" evidence="3">
    <location>
        <begin position="23"/>
        <end position="343"/>
    </location>
</feature>
<dbReference type="Proteomes" id="UP001596042">
    <property type="component" value="Unassembled WGS sequence"/>
</dbReference>